<dbReference type="PANTHER" id="PTHR30603">
    <property type="entry name" value="RNA POLYMERASE SIGMA FACTOR RPO"/>
    <property type="match status" value="1"/>
</dbReference>
<evidence type="ECO:0000256" key="1">
    <source>
        <dbReference type="ARBA" id="ARBA00023015"/>
    </source>
</evidence>
<dbReference type="InterPro" id="IPR007627">
    <property type="entry name" value="RNA_pol_sigma70_r2"/>
</dbReference>
<keyword evidence="4" id="KW-0804">Transcription</keyword>
<evidence type="ECO:0000259" key="7">
    <source>
        <dbReference type="Pfam" id="PF04542"/>
    </source>
</evidence>
<dbReference type="PRINTS" id="PR00046">
    <property type="entry name" value="SIGMA70FCT"/>
</dbReference>
<dbReference type="InterPro" id="IPR013325">
    <property type="entry name" value="RNA_pol_sigma_r2"/>
</dbReference>
<proteinExistence type="predicted"/>
<dbReference type="InterPro" id="IPR036388">
    <property type="entry name" value="WH-like_DNA-bd_sf"/>
</dbReference>
<dbReference type="InterPro" id="IPR000943">
    <property type="entry name" value="RNA_pol_sigma70"/>
</dbReference>
<dbReference type="InterPro" id="IPR007630">
    <property type="entry name" value="RNA_pol_sigma70_r4"/>
</dbReference>
<organism evidence="9 10">
    <name type="scientific">Flaviaesturariibacter flavus</name>
    <dbReference type="NCBI Taxonomy" id="2502780"/>
    <lineage>
        <taxon>Bacteria</taxon>
        <taxon>Pseudomonadati</taxon>
        <taxon>Bacteroidota</taxon>
        <taxon>Chitinophagia</taxon>
        <taxon>Chitinophagales</taxon>
        <taxon>Chitinophagaceae</taxon>
        <taxon>Flaviaestuariibacter</taxon>
    </lineage>
</organism>
<dbReference type="InterPro" id="IPR014284">
    <property type="entry name" value="RNA_pol_sigma-70_dom"/>
</dbReference>
<dbReference type="GO" id="GO:0016987">
    <property type="term" value="F:sigma factor activity"/>
    <property type="evidence" value="ECO:0007669"/>
    <property type="project" value="UniProtKB-KW"/>
</dbReference>
<keyword evidence="1" id="KW-0805">Transcription regulation</keyword>
<feature type="domain" description="RNA polymerase sigma-70 region 4" evidence="8">
    <location>
        <begin position="217"/>
        <end position="269"/>
    </location>
</feature>
<evidence type="ECO:0000256" key="2">
    <source>
        <dbReference type="ARBA" id="ARBA00023082"/>
    </source>
</evidence>
<dbReference type="Proteomes" id="UP000295334">
    <property type="component" value="Unassembled WGS sequence"/>
</dbReference>
<dbReference type="PANTHER" id="PTHR30603:SF47">
    <property type="entry name" value="RNA POLYMERASE SIGMA FACTOR SIGD, CHLOROPLASTIC"/>
    <property type="match status" value="1"/>
</dbReference>
<evidence type="ECO:0000313" key="10">
    <source>
        <dbReference type="Proteomes" id="UP000295334"/>
    </source>
</evidence>
<evidence type="ECO:0000259" key="6">
    <source>
        <dbReference type="Pfam" id="PF04539"/>
    </source>
</evidence>
<dbReference type="OrthoDB" id="9809557at2"/>
<evidence type="ECO:0000259" key="5">
    <source>
        <dbReference type="Pfam" id="PF00140"/>
    </source>
</evidence>
<evidence type="ECO:0000259" key="8">
    <source>
        <dbReference type="Pfam" id="PF04545"/>
    </source>
</evidence>
<feature type="domain" description="RNA polymerase sigma-70 region 1.2" evidence="5">
    <location>
        <begin position="10"/>
        <end position="40"/>
    </location>
</feature>
<reference evidence="9 10" key="1">
    <citation type="submission" date="2019-03" db="EMBL/GenBank/DDBJ databases">
        <authorList>
            <person name="Kim M.K.M."/>
        </authorList>
    </citation>
    <scope>NUCLEOTIDE SEQUENCE [LARGE SCALE GENOMIC DNA]</scope>
    <source>
        <strain evidence="9 10">17J68-12</strain>
    </source>
</reference>
<dbReference type="GO" id="GO:0006352">
    <property type="term" value="P:DNA-templated transcription initiation"/>
    <property type="evidence" value="ECO:0007669"/>
    <property type="project" value="InterPro"/>
</dbReference>
<dbReference type="InterPro" id="IPR013324">
    <property type="entry name" value="RNA_pol_sigma_r3/r4-like"/>
</dbReference>
<dbReference type="Pfam" id="PF04545">
    <property type="entry name" value="Sigma70_r4"/>
    <property type="match status" value="1"/>
</dbReference>
<keyword evidence="10" id="KW-1185">Reference proteome</keyword>
<evidence type="ECO:0000313" key="9">
    <source>
        <dbReference type="EMBL" id="TCJ12204.1"/>
    </source>
</evidence>
<dbReference type="SUPFAM" id="SSF88659">
    <property type="entry name" value="Sigma3 and sigma4 domains of RNA polymerase sigma factors"/>
    <property type="match status" value="2"/>
</dbReference>
<keyword evidence="2" id="KW-0731">Sigma factor</keyword>
<dbReference type="Pfam" id="PF04542">
    <property type="entry name" value="Sigma70_r2"/>
    <property type="match status" value="1"/>
</dbReference>
<dbReference type="GO" id="GO:0003677">
    <property type="term" value="F:DNA binding"/>
    <property type="evidence" value="ECO:0007669"/>
    <property type="project" value="UniProtKB-KW"/>
</dbReference>
<feature type="domain" description="RNA polymerase sigma-70 region 2" evidence="7">
    <location>
        <begin position="46"/>
        <end position="115"/>
    </location>
</feature>
<dbReference type="Pfam" id="PF00140">
    <property type="entry name" value="Sigma70_r1_2"/>
    <property type="match status" value="1"/>
</dbReference>
<name>A0A4R1B2D2_9BACT</name>
<evidence type="ECO:0000256" key="3">
    <source>
        <dbReference type="ARBA" id="ARBA00023125"/>
    </source>
</evidence>
<sequence>MFTPRKVDRLESYLSEVNRLPMVSAENEALLARSIRNGDPEALQQLVQANLRFVVTVAKQYQHRGLALSDLINEGNLGLIKAAARFDESRGFKFISCAVWWIRQSIAQALSDKGRLARIPSNRIGAGIRVQHMQALLEQEHERLPSTEELAEAMGISVEDVRLAHSVNERVNSLDAPLPGREDATPCDELSSEDERMAADHSLAHTLSLQIELRRSLAGLKERDQLILCAFFGIGHARPHTLREIALSLDMTTERIRQIKDKALQLLRQRNNAVLLRAFL</sequence>
<evidence type="ECO:0000256" key="4">
    <source>
        <dbReference type="ARBA" id="ARBA00023163"/>
    </source>
</evidence>
<feature type="domain" description="RNA polymerase sigma-70 region 3" evidence="6">
    <location>
        <begin position="130"/>
        <end position="191"/>
    </location>
</feature>
<dbReference type="Gene3D" id="1.10.10.10">
    <property type="entry name" value="Winged helix-like DNA-binding domain superfamily/Winged helix DNA-binding domain"/>
    <property type="match status" value="2"/>
</dbReference>
<dbReference type="InterPro" id="IPR009042">
    <property type="entry name" value="RNA_pol_sigma70_r1_2"/>
</dbReference>
<gene>
    <name evidence="9" type="ORF">EPD60_16565</name>
</gene>
<dbReference type="Pfam" id="PF04539">
    <property type="entry name" value="Sigma70_r3"/>
    <property type="match status" value="1"/>
</dbReference>
<dbReference type="Gene3D" id="1.10.601.10">
    <property type="entry name" value="RNA Polymerase Primary Sigma Factor"/>
    <property type="match status" value="1"/>
</dbReference>
<dbReference type="InterPro" id="IPR050239">
    <property type="entry name" value="Sigma-70_RNA_pol_init_factors"/>
</dbReference>
<dbReference type="InterPro" id="IPR007624">
    <property type="entry name" value="RNA_pol_sigma70_r3"/>
</dbReference>
<dbReference type="SUPFAM" id="SSF88946">
    <property type="entry name" value="Sigma2 domain of RNA polymerase sigma factors"/>
    <property type="match status" value="1"/>
</dbReference>
<dbReference type="EMBL" id="SJZI01000052">
    <property type="protein sequence ID" value="TCJ12204.1"/>
    <property type="molecule type" value="Genomic_DNA"/>
</dbReference>
<protein>
    <submittedName>
        <fullName evidence="9">RNA polymerase sigma factor RpoD/SigA</fullName>
    </submittedName>
</protein>
<comment type="caution">
    <text evidence="9">The sequence shown here is derived from an EMBL/GenBank/DDBJ whole genome shotgun (WGS) entry which is preliminary data.</text>
</comment>
<accession>A0A4R1B2D2</accession>
<keyword evidence="3" id="KW-0238">DNA-binding</keyword>
<dbReference type="NCBIfam" id="TIGR02937">
    <property type="entry name" value="sigma70-ECF"/>
    <property type="match status" value="1"/>
</dbReference>
<dbReference type="AlphaFoldDB" id="A0A4R1B2D2"/>